<keyword evidence="7 16" id="KW-0963">Cytoplasm</keyword>
<dbReference type="InterPro" id="IPR043129">
    <property type="entry name" value="ATPase_NBD"/>
</dbReference>
<evidence type="ECO:0000256" key="16">
    <source>
        <dbReference type="HAMAP-Rule" id="MF_01274"/>
    </source>
</evidence>
<proteinExistence type="inferred from homology"/>
<evidence type="ECO:0000313" key="18">
    <source>
        <dbReference type="Proteomes" id="UP000826793"/>
    </source>
</evidence>
<feature type="binding site" evidence="16">
    <location>
        <position position="133"/>
    </location>
    <ligand>
        <name>ATP</name>
        <dbReference type="ChEBI" id="CHEBI:30616"/>
    </ligand>
</feature>
<dbReference type="GO" id="GO:0005524">
    <property type="term" value="F:ATP binding"/>
    <property type="evidence" value="ECO:0007669"/>
    <property type="project" value="UniProtKB-UniRule"/>
</dbReference>
<organism evidence="17 18">
    <name type="scientific">Candidatus Acutalibacter pullicola</name>
    <dbReference type="NCBI Taxonomy" id="2838417"/>
    <lineage>
        <taxon>Bacteria</taxon>
        <taxon>Bacillati</taxon>
        <taxon>Bacillota</taxon>
        <taxon>Clostridia</taxon>
        <taxon>Eubacteriales</taxon>
        <taxon>Acutalibacteraceae</taxon>
        <taxon>Acutalibacter</taxon>
    </lineage>
</organism>
<comment type="cofactor">
    <cofactor evidence="16">
        <name>NH4(+)</name>
        <dbReference type="ChEBI" id="CHEBI:28938"/>
    </cofactor>
    <cofactor evidence="16">
        <name>K(+)</name>
        <dbReference type="ChEBI" id="CHEBI:29103"/>
    </cofactor>
    <text evidence="16">A monovalent cation. Ammonium or potassium.</text>
</comment>
<feature type="binding site" evidence="16">
    <location>
        <position position="130"/>
    </location>
    <ligand>
        <name>K(+)</name>
        <dbReference type="ChEBI" id="CHEBI:29103"/>
    </ligand>
</feature>
<gene>
    <name evidence="16" type="primary">coaX</name>
    <name evidence="17" type="ORF">H9710_03605</name>
</gene>
<evidence type="ECO:0000256" key="2">
    <source>
        <dbReference type="ARBA" id="ARBA00001958"/>
    </source>
</evidence>
<dbReference type="Proteomes" id="UP000826793">
    <property type="component" value="Unassembled WGS sequence"/>
</dbReference>
<keyword evidence="9 16" id="KW-0547">Nucleotide-binding</keyword>
<dbReference type="SUPFAM" id="SSF53067">
    <property type="entry name" value="Actin-like ATPase domain"/>
    <property type="match status" value="2"/>
</dbReference>
<dbReference type="PANTHER" id="PTHR34265">
    <property type="entry name" value="TYPE III PANTOTHENATE KINASE"/>
    <property type="match status" value="1"/>
</dbReference>
<evidence type="ECO:0000256" key="1">
    <source>
        <dbReference type="ARBA" id="ARBA00001206"/>
    </source>
</evidence>
<feature type="binding site" evidence="16">
    <location>
        <position position="185"/>
    </location>
    <ligand>
        <name>substrate</name>
    </ligand>
</feature>
<dbReference type="GO" id="GO:0004594">
    <property type="term" value="F:pantothenate kinase activity"/>
    <property type="evidence" value="ECO:0007669"/>
    <property type="project" value="UniProtKB-UniRule"/>
</dbReference>
<dbReference type="EMBL" id="DWXG01000032">
    <property type="protein sequence ID" value="HJB97647.1"/>
    <property type="molecule type" value="Genomic_DNA"/>
</dbReference>
<evidence type="ECO:0000256" key="10">
    <source>
        <dbReference type="ARBA" id="ARBA00022777"/>
    </source>
</evidence>
<evidence type="ECO:0000256" key="4">
    <source>
        <dbReference type="ARBA" id="ARBA00005225"/>
    </source>
</evidence>
<dbReference type="AlphaFoldDB" id="A0A9D2MUA0"/>
<comment type="similarity">
    <text evidence="14 16">Belongs to the type III pantothenate kinase family.</text>
</comment>
<evidence type="ECO:0000313" key="17">
    <source>
        <dbReference type="EMBL" id="HJB97647.1"/>
    </source>
</evidence>
<evidence type="ECO:0000256" key="13">
    <source>
        <dbReference type="ARBA" id="ARBA00022993"/>
    </source>
</evidence>
<comment type="function">
    <text evidence="16">Catalyzes the phosphorylation of pantothenate (Pan), the first step in CoA biosynthesis.</text>
</comment>
<feature type="binding site" evidence="16">
    <location>
        <begin position="6"/>
        <end position="13"/>
    </location>
    <ligand>
        <name>ATP</name>
        <dbReference type="ChEBI" id="CHEBI:30616"/>
    </ligand>
</feature>
<evidence type="ECO:0000256" key="15">
    <source>
        <dbReference type="ARBA" id="ARBA00040883"/>
    </source>
</evidence>
<dbReference type="GO" id="GO:0015937">
    <property type="term" value="P:coenzyme A biosynthetic process"/>
    <property type="evidence" value="ECO:0007669"/>
    <property type="project" value="UniProtKB-UniRule"/>
</dbReference>
<evidence type="ECO:0000256" key="12">
    <source>
        <dbReference type="ARBA" id="ARBA00022958"/>
    </source>
</evidence>
<keyword evidence="16" id="KW-0479">Metal-binding</keyword>
<accession>A0A9D2MUA0</accession>
<feature type="binding site" evidence="16">
    <location>
        <begin position="108"/>
        <end position="111"/>
    </location>
    <ligand>
        <name>substrate</name>
    </ligand>
</feature>
<dbReference type="NCBIfam" id="TIGR00671">
    <property type="entry name" value="baf"/>
    <property type="match status" value="1"/>
</dbReference>
<evidence type="ECO:0000256" key="8">
    <source>
        <dbReference type="ARBA" id="ARBA00022679"/>
    </source>
</evidence>
<comment type="caution">
    <text evidence="17">The sequence shown here is derived from an EMBL/GenBank/DDBJ whole genome shotgun (WGS) entry which is preliminary data.</text>
</comment>
<evidence type="ECO:0000256" key="3">
    <source>
        <dbReference type="ARBA" id="ARBA00004496"/>
    </source>
</evidence>
<dbReference type="PANTHER" id="PTHR34265:SF1">
    <property type="entry name" value="TYPE III PANTOTHENATE KINASE"/>
    <property type="match status" value="1"/>
</dbReference>
<evidence type="ECO:0000256" key="6">
    <source>
        <dbReference type="ARBA" id="ARBA00012102"/>
    </source>
</evidence>
<dbReference type="EC" id="2.7.1.33" evidence="6 16"/>
<comment type="subcellular location">
    <subcellularLocation>
        <location evidence="3 16">Cytoplasm</location>
    </subcellularLocation>
</comment>
<dbReference type="InterPro" id="IPR004619">
    <property type="entry name" value="Type_III_PanK"/>
</dbReference>
<evidence type="ECO:0000256" key="5">
    <source>
        <dbReference type="ARBA" id="ARBA00011738"/>
    </source>
</evidence>
<evidence type="ECO:0000256" key="11">
    <source>
        <dbReference type="ARBA" id="ARBA00022840"/>
    </source>
</evidence>
<reference evidence="17" key="1">
    <citation type="journal article" date="2021" name="PeerJ">
        <title>Extensive microbial diversity within the chicken gut microbiome revealed by metagenomics and culture.</title>
        <authorList>
            <person name="Gilroy R."/>
            <person name="Ravi A."/>
            <person name="Getino M."/>
            <person name="Pursley I."/>
            <person name="Horton D.L."/>
            <person name="Alikhan N.F."/>
            <person name="Baker D."/>
            <person name="Gharbi K."/>
            <person name="Hall N."/>
            <person name="Watson M."/>
            <person name="Adriaenssens E.M."/>
            <person name="Foster-Nyarko E."/>
            <person name="Jarju S."/>
            <person name="Secka A."/>
            <person name="Antonio M."/>
            <person name="Oren A."/>
            <person name="Chaudhuri R.R."/>
            <person name="La Ragione R."/>
            <person name="Hildebrand F."/>
            <person name="Pallen M.J."/>
        </authorList>
    </citation>
    <scope>NUCLEOTIDE SEQUENCE</scope>
    <source>
        <strain evidence="17">CHK185-1770</strain>
    </source>
</reference>
<keyword evidence="10 16" id="KW-0418">Kinase</keyword>
<dbReference type="GO" id="GO:0005737">
    <property type="term" value="C:cytoplasm"/>
    <property type="evidence" value="ECO:0007669"/>
    <property type="project" value="UniProtKB-SubCell"/>
</dbReference>
<name>A0A9D2MUA0_9FIRM</name>
<dbReference type="CDD" id="cd24015">
    <property type="entry name" value="ASKHA_NBD_PanK-III"/>
    <property type="match status" value="1"/>
</dbReference>
<reference evidence="17" key="2">
    <citation type="submission" date="2021-04" db="EMBL/GenBank/DDBJ databases">
        <authorList>
            <person name="Gilroy R."/>
        </authorList>
    </citation>
    <scope>NUCLEOTIDE SEQUENCE</scope>
    <source>
        <strain evidence="17">CHK185-1770</strain>
    </source>
</reference>
<comment type="subunit">
    <text evidence="5 16">Homodimer.</text>
</comment>
<comment type="caution">
    <text evidence="16">Lacks conserved residue(s) required for the propagation of feature annotation.</text>
</comment>
<dbReference type="Gene3D" id="3.30.420.40">
    <property type="match status" value="2"/>
</dbReference>
<comment type="pathway">
    <text evidence="4 16">Cofactor biosynthesis; coenzyme A biosynthesis; CoA from (R)-pantothenate: step 1/5.</text>
</comment>
<comment type="cofactor">
    <cofactor evidence="2">
        <name>K(+)</name>
        <dbReference type="ChEBI" id="CHEBI:29103"/>
    </cofactor>
</comment>
<keyword evidence="12 16" id="KW-0630">Potassium</keyword>
<dbReference type="GO" id="GO:0046872">
    <property type="term" value="F:metal ion binding"/>
    <property type="evidence" value="ECO:0007669"/>
    <property type="project" value="UniProtKB-KW"/>
</dbReference>
<keyword evidence="11 16" id="KW-0067">ATP-binding</keyword>
<comment type="catalytic activity">
    <reaction evidence="1 16">
        <text>(R)-pantothenate + ATP = (R)-4'-phosphopantothenate + ADP + H(+)</text>
        <dbReference type="Rhea" id="RHEA:16373"/>
        <dbReference type="ChEBI" id="CHEBI:10986"/>
        <dbReference type="ChEBI" id="CHEBI:15378"/>
        <dbReference type="ChEBI" id="CHEBI:29032"/>
        <dbReference type="ChEBI" id="CHEBI:30616"/>
        <dbReference type="ChEBI" id="CHEBI:456216"/>
        <dbReference type="EC" id="2.7.1.33"/>
    </reaction>
</comment>
<dbReference type="Pfam" id="PF03309">
    <property type="entry name" value="Pan_kinase"/>
    <property type="match status" value="1"/>
</dbReference>
<dbReference type="NCBIfam" id="NF009855">
    <property type="entry name" value="PRK13321.1"/>
    <property type="match status" value="1"/>
</dbReference>
<protein>
    <recommendedName>
        <fullName evidence="15 16">Type III pantothenate kinase</fullName>
        <ecNumber evidence="6 16">2.7.1.33</ecNumber>
    </recommendedName>
    <alternativeName>
        <fullName evidence="16">PanK-III</fullName>
    </alternativeName>
    <alternativeName>
        <fullName evidence="16">Pantothenic acid kinase</fullName>
    </alternativeName>
</protein>
<feature type="active site" description="Proton acceptor" evidence="16">
    <location>
        <position position="110"/>
    </location>
</feature>
<keyword evidence="8 16" id="KW-0808">Transferase</keyword>
<evidence type="ECO:0000256" key="9">
    <source>
        <dbReference type="ARBA" id="ARBA00022741"/>
    </source>
</evidence>
<evidence type="ECO:0000256" key="14">
    <source>
        <dbReference type="ARBA" id="ARBA00038036"/>
    </source>
</evidence>
<dbReference type="HAMAP" id="MF_01274">
    <property type="entry name" value="Pantothen_kinase_3"/>
    <property type="match status" value="1"/>
</dbReference>
<keyword evidence="13 16" id="KW-0173">Coenzyme A biosynthesis</keyword>
<evidence type="ECO:0000256" key="7">
    <source>
        <dbReference type="ARBA" id="ARBA00022490"/>
    </source>
</evidence>
<sequence length="260" mass="27857">MLLALDVGNTNITLGVFRGTDLLFVSRMASDTSRMEDQYAIEMQEILHLYGVRREEIQGAVLSSVVPKLTEYISHAVEKLFSVHPLLVQYETVKEFLPVALDRPETVGPDLLAGCAGAKARYSWPCIVIDMGTATTLVVVDREGAMLGGCIVPGVGVSLDALTSRAALLSSVSLEAPSRVVGRNTAECLQSGVLLGAAAMLDGLCDRVEEELGYSCRVIATGGLAGLVVEHCRRPVEYSDTLLLDGLKAIYESSLGERNL</sequence>